<evidence type="ECO:0000313" key="3">
    <source>
        <dbReference type="EMBL" id="AJC12651.1"/>
    </source>
</evidence>
<dbReference type="PANTHER" id="PTHR42942:SF1">
    <property type="entry name" value="ALKYLTRANSFERASE-LIKE PROTEIN 1"/>
    <property type="match status" value="1"/>
</dbReference>
<organism evidence="3 4">
    <name type="scientific">Berryella intestinalis</name>
    <dbReference type="NCBI Taxonomy" id="1531429"/>
    <lineage>
        <taxon>Bacteria</taxon>
        <taxon>Bacillati</taxon>
        <taxon>Actinomycetota</taxon>
        <taxon>Coriobacteriia</taxon>
        <taxon>Eggerthellales</taxon>
        <taxon>Eggerthellaceae</taxon>
        <taxon>Berryella</taxon>
    </lineage>
</organism>
<dbReference type="STRING" id="1531429.JI75_08330"/>
<dbReference type="OrthoDB" id="9811249at2"/>
<protein>
    <submittedName>
        <fullName evidence="3">Cysteine methyltransferase</fullName>
    </submittedName>
</protein>
<dbReference type="EMBL" id="CP009302">
    <property type="protein sequence ID" value="AJC12651.1"/>
    <property type="molecule type" value="Genomic_DNA"/>
</dbReference>
<proteinExistence type="predicted"/>
<keyword evidence="4" id="KW-1185">Reference proteome</keyword>
<dbReference type="Proteomes" id="UP000031121">
    <property type="component" value="Chromosome"/>
</dbReference>
<keyword evidence="3" id="KW-0489">Methyltransferase</keyword>
<feature type="domain" description="Methylated-DNA-[protein]-cysteine S-methyltransferase DNA binding" evidence="2">
    <location>
        <begin position="3"/>
        <end position="89"/>
    </location>
</feature>
<dbReference type="NCBIfam" id="TIGR00589">
    <property type="entry name" value="ogt"/>
    <property type="match status" value="1"/>
</dbReference>
<accession>A0A0A8B589</accession>
<dbReference type="InterPro" id="IPR036388">
    <property type="entry name" value="WH-like_DNA-bd_sf"/>
</dbReference>
<dbReference type="CDD" id="cd06445">
    <property type="entry name" value="ATase"/>
    <property type="match status" value="1"/>
</dbReference>
<dbReference type="GO" id="GO:0032259">
    <property type="term" value="P:methylation"/>
    <property type="evidence" value="ECO:0007669"/>
    <property type="project" value="UniProtKB-KW"/>
</dbReference>
<keyword evidence="3" id="KW-0808">Transferase</keyword>
<keyword evidence="1" id="KW-0227">DNA damage</keyword>
<dbReference type="GO" id="GO:0006281">
    <property type="term" value="P:DNA repair"/>
    <property type="evidence" value="ECO:0007669"/>
    <property type="project" value="InterPro"/>
</dbReference>
<evidence type="ECO:0000313" key="4">
    <source>
        <dbReference type="Proteomes" id="UP000031121"/>
    </source>
</evidence>
<dbReference type="RefSeq" id="WP_039690091.1">
    <property type="nucleotide sequence ID" value="NZ_CP009302.1"/>
</dbReference>
<dbReference type="AlphaFoldDB" id="A0A0A8B589"/>
<dbReference type="Gene3D" id="1.10.10.10">
    <property type="entry name" value="Winged helix-like DNA-binding domain superfamily/Winged helix DNA-binding domain"/>
    <property type="match status" value="1"/>
</dbReference>
<dbReference type="GO" id="GO:0008168">
    <property type="term" value="F:methyltransferase activity"/>
    <property type="evidence" value="ECO:0007669"/>
    <property type="project" value="UniProtKB-KW"/>
</dbReference>
<dbReference type="InterPro" id="IPR014048">
    <property type="entry name" value="MethylDNA_cys_MeTrfase_DNA-bd"/>
</dbReference>
<dbReference type="SUPFAM" id="SSF46767">
    <property type="entry name" value="Methylated DNA-protein cysteine methyltransferase, C-terminal domain"/>
    <property type="match status" value="1"/>
</dbReference>
<evidence type="ECO:0000259" key="2">
    <source>
        <dbReference type="Pfam" id="PF01035"/>
    </source>
</evidence>
<dbReference type="InterPro" id="IPR052520">
    <property type="entry name" value="ATL_DNA_repair"/>
</dbReference>
<dbReference type="KEGG" id="cbac:JI75_08330"/>
<evidence type="ECO:0000256" key="1">
    <source>
        <dbReference type="ARBA" id="ARBA00022763"/>
    </source>
</evidence>
<gene>
    <name evidence="3" type="ORF">JI75_08330</name>
</gene>
<name>A0A0A8B589_9ACTN</name>
<reference evidence="4" key="1">
    <citation type="submission" date="2014-08" db="EMBL/GenBank/DDBJ databases">
        <title>Coriobacteriaceae sp. complete genome.</title>
        <authorList>
            <person name="Looft T."/>
            <person name="Bayles D.O."/>
            <person name="Stanton T.B."/>
        </authorList>
    </citation>
    <scope>NUCLEOTIDE SEQUENCE [LARGE SCALE GENOMIC DNA]</scope>
    <source>
        <strain evidence="4">68-1-3</strain>
    </source>
</reference>
<sequence>MSEFSETVYAAVRRIPRGCVATYGQVAEAIGRPRAARYVGFALHNNPHPGMDEDATPCHRVVFKDGSLAPGFGFGGPAAQRRMLEAEGVRFVDESHVDLEKHRVSTLLEQ</sequence>
<dbReference type="PANTHER" id="PTHR42942">
    <property type="entry name" value="6-O-METHYLGUANINE DNA METHYLTRANSFERASE"/>
    <property type="match status" value="1"/>
</dbReference>
<reference evidence="3 4" key="2">
    <citation type="journal article" date="2015" name="Genome Announc.">
        <title>Complete Genome Sequence of Coriobacteriaceae Strain 68-1-3, a Novel Mucus-Degrading Isolate from the Swine Intestinal Tract.</title>
        <authorList>
            <person name="Looft T."/>
            <person name="Bayles D.O."/>
            <person name="Alt D.P."/>
            <person name="Stanton T.B."/>
        </authorList>
    </citation>
    <scope>NUCLEOTIDE SEQUENCE [LARGE SCALE GENOMIC DNA]</scope>
    <source>
        <strain evidence="3 4">68-1-3</strain>
    </source>
</reference>
<dbReference type="InterPro" id="IPR036217">
    <property type="entry name" value="MethylDNA_cys_MeTrfase_DNAb"/>
</dbReference>
<dbReference type="HOGENOM" id="CLU_000445_52_5_11"/>
<dbReference type="Pfam" id="PF01035">
    <property type="entry name" value="DNA_binding_1"/>
    <property type="match status" value="1"/>
</dbReference>